<sequence>MLWLVCPVLLYWVSRVWVIAHRGDMHDDPIVFAATDRVSQVVVVLCGLFALSAI</sequence>
<protein>
    <submittedName>
        <fullName evidence="1">Uncharacterized protein</fullName>
    </submittedName>
</protein>
<proteinExistence type="predicted"/>
<dbReference type="Proteomes" id="UP000046187">
    <property type="component" value="Unassembled WGS sequence"/>
</dbReference>
<gene>
    <name evidence="1" type="ORF">XTALMG727_2074</name>
</gene>
<reference evidence="2" key="1">
    <citation type="submission" date="2015-07" db="EMBL/GenBank/DDBJ databases">
        <authorList>
            <person name="Wibberg D."/>
        </authorList>
    </citation>
    <scope>NUCLEOTIDE SEQUENCE [LARGE SCALE GENOMIC DNA]</scope>
</reference>
<name>A0A0K2ZRG2_9XANT</name>
<dbReference type="AlphaFoldDB" id="A0A0K2ZRG2"/>
<keyword evidence="2" id="KW-1185">Reference proteome</keyword>
<accession>A0A0K2ZRG2</accession>
<organism evidence="1 2">
    <name type="scientific">Xanthomonas graminis pv. arrhenatheri LMG 727</name>
    <dbReference type="NCBI Taxonomy" id="1195923"/>
    <lineage>
        <taxon>Bacteria</taxon>
        <taxon>Pseudomonadati</taxon>
        <taxon>Pseudomonadota</taxon>
        <taxon>Gammaproteobacteria</taxon>
        <taxon>Lysobacterales</taxon>
        <taxon>Lysobacteraceae</taxon>
        <taxon>Xanthomonas</taxon>
        <taxon>Xanthomonas translucens group</taxon>
        <taxon>Xanthomonas graminis</taxon>
    </lineage>
</organism>
<evidence type="ECO:0000313" key="1">
    <source>
        <dbReference type="EMBL" id="CTP87562.1"/>
    </source>
</evidence>
<dbReference type="EMBL" id="CXOI01000032">
    <property type="protein sequence ID" value="CTP87562.1"/>
    <property type="molecule type" value="Genomic_DNA"/>
</dbReference>
<evidence type="ECO:0000313" key="2">
    <source>
        <dbReference type="Proteomes" id="UP000046187"/>
    </source>
</evidence>